<comment type="caution">
    <text evidence="4">The sequence shown here is derived from an EMBL/GenBank/DDBJ whole genome shotgun (WGS) entry which is preliminary data.</text>
</comment>
<dbReference type="EMBL" id="BSUZ01000001">
    <property type="protein sequence ID" value="GMA87449.1"/>
    <property type="molecule type" value="Genomic_DNA"/>
</dbReference>
<gene>
    <name evidence="4" type="ORF">GCM10025868_26990</name>
</gene>
<dbReference type="Proteomes" id="UP001157017">
    <property type="component" value="Unassembled WGS sequence"/>
</dbReference>
<dbReference type="InterPro" id="IPR000462">
    <property type="entry name" value="CDP-OH_P_trans"/>
</dbReference>
<dbReference type="InterPro" id="IPR043130">
    <property type="entry name" value="CDP-OH_PTrfase_TM_dom"/>
</dbReference>
<evidence type="ECO:0000256" key="3">
    <source>
        <dbReference type="SAM" id="Phobius"/>
    </source>
</evidence>
<dbReference type="InterPro" id="IPR048254">
    <property type="entry name" value="CDP_ALCOHOL_P_TRANSF_CS"/>
</dbReference>
<keyword evidence="3" id="KW-0472">Membrane</keyword>
<keyword evidence="5" id="KW-1185">Reference proteome</keyword>
<organism evidence="4 5">
    <name type="scientific">Angustibacter aerolatus</name>
    <dbReference type="NCBI Taxonomy" id="1162965"/>
    <lineage>
        <taxon>Bacteria</taxon>
        <taxon>Bacillati</taxon>
        <taxon>Actinomycetota</taxon>
        <taxon>Actinomycetes</taxon>
        <taxon>Kineosporiales</taxon>
        <taxon>Kineosporiaceae</taxon>
    </lineage>
</organism>
<dbReference type="Gene3D" id="1.20.120.1760">
    <property type="match status" value="1"/>
</dbReference>
<accession>A0ABQ6JHY8</accession>
<dbReference type="PROSITE" id="PS00379">
    <property type="entry name" value="CDP_ALCOHOL_P_TRANSF"/>
    <property type="match status" value="1"/>
</dbReference>
<evidence type="ECO:0000313" key="4">
    <source>
        <dbReference type="EMBL" id="GMA87449.1"/>
    </source>
</evidence>
<keyword evidence="1 2" id="KW-0808">Transferase</keyword>
<keyword evidence="3" id="KW-0812">Transmembrane</keyword>
<feature type="transmembrane region" description="Helical" evidence="3">
    <location>
        <begin position="163"/>
        <end position="187"/>
    </location>
</feature>
<keyword evidence="3" id="KW-1133">Transmembrane helix</keyword>
<evidence type="ECO:0000256" key="2">
    <source>
        <dbReference type="RuleBase" id="RU003750"/>
    </source>
</evidence>
<protein>
    <recommendedName>
        <fullName evidence="6">CDP-alcohol phosphatidyltransferase family protein</fullName>
    </recommendedName>
</protein>
<sequence>MGRMSAADLSQSTLRAGRSWEPITTWANLVTGVRTVAALVLGVDAIVQQSGRLLLIAYLTYWIGDILDGAVARLLHQETRIGAVFDIVSDRACSAVLVCGLVLHEPRLWPALVVYLAQFMVLDCAITLSFLRWPIVSPNYFYEVDRTVFRWNWSKPAKAINNVGVVVFVVSGLLWVALAVALAQAAVKVWTAHRVLRSTWPRTPGERARRHAGRGGRRRLRLGAAAVRARRGRRHGRCGVDVRSGGRGAGRAVRGAGADRRQDRAVRAWPAADVGCVGARAASTSR</sequence>
<proteinExistence type="inferred from homology"/>
<name>A0ABQ6JHY8_9ACTN</name>
<evidence type="ECO:0008006" key="6">
    <source>
        <dbReference type="Google" id="ProtNLM"/>
    </source>
</evidence>
<dbReference type="Pfam" id="PF01066">
    <property type="entry name" value="CDP-OH_P_transf"/>
    <property type="match status" value="1"/>
</dbReference>
<evidence type="ECO:0000256" key="1">
    <source>
        <dbReference type="ARBA" id="ARBA00022679"/>
    </source>
</evidence>
<reference evidence="5" key="1">
    <citation type="journal article" date="2019" name="Int. J. Syst. Evol. Microbiol.">
        <title>The Global Catalogue of Microorganisms (GCM) 10K type strain sequencing project: providing services to taxonomists for standard genome sequencing and annotation.</title>
        <authorList>
            <consortium name="The Broad Institute Genomics Platform"/>
            <consortium name="The Broad Institute Genome Sequencing Center for Infectious Disease"/>
            <person name="Wu L."/>
            <person name="Ma J."/>
        </authorList>
    </citation>
    <scope>NUCLEOTIDE SEQUENCE [LARGE SCALE GENOMIC DNA]</scope>
    <source>
        <strain evidence="5">NBRC 108730</strain>
    </source>
</reference>
<comment type="similarity">
    <text evidence="2">Belongs to the CDP-alcohol phosphatidyltransferase class-I family.</text>
</comment>
<evidence type="ECO:0000313" key="5">
    <source>
        <dbReference type="Proteomes" id="UP001157017"/>
    </source>
</evidence>